<feature type="compositionally biased region" description="Basic and acidic residues" evidence="1">
    <location>
        <begin position="323"/>
        <end position="334"/>
    </location>
</feature>
<dbReference type="AlphaFoldDB" id="A0A1R2BP69"/>
<accession>A0A1R2BP69</accession>
<evidence type="ECO:0000256" key="1">
    <source>
        <dbReference type="SAM" id="MobiDB-lite"/>
    </source>
</evidence>
<feature type="compositionally biased region" description="Polar residues" evidence="1">
    <location>
        <begin position="311"/>
        <end position="322"/>
    </location>
</feature>
<keyword evidence="3" id="KW-1185">Reference proteome</keyword>
<dbReference type="OrthoDB" id="327599at2759"/>
<proteinExistence type="predicted"/>
<name>A0A1R2BP69_9CILI</name>
<protein>
    <submittedName>
        <fullName evidence="2">Uncharacterized protein</fullName>
    </submittedName>
</protein>
<feature type="region of interest" description="Disordered" evidence="1">
    <location>
        <begin position="311"/>
        <end position="360"/>
    </location>
</feature>
<reference evidence="2 3" key="1">
    <citation type="submission" date="2016-11" db="EMBL/GenBank/DDBJ databases">
        <title>The macronuclear genome of Stentor coeruleus: a giant cell with tiny introns.</title>
        <authorList>
            <person name="Slabodnick M."/>
            <person name="Ruby J.G."/>
            <person name="Reiff S.B."/>
            <person name="Swart E.C."/>
            <person name="Gosai S."/>
            <person name="Prabakaran S."/>
            <person name="Witkowska E."/>
            <person name="Larue G.E."/>
            <person name="Fisher S."/>
            <person name="Freeman R.M."/>
            <person name="Gunawardena J."/>
            <person name="Chu W."/>
            <person name="Stover N.A."/>
            <person name="Gregory B.D."/>
            <person name="Nowacki M."/>
            <person name="Derisi J."/>
            <person name="Roy S.W."/>
            <person name="Marshall W.F."/>
            <person name="Sood P."/>
        </authorList>
    </citation>
    <scope>NUCLEOTIDE SEQUENCE [LARGE SCALE GENOMIC DNA]</scope>
    <source>
        <strain evidence="2">WM001</strain>
    </source>
</reference>
<evidence type="ECO:0000313" key="3">
    <source>
        <dbReference type="Proteomes" id="UP000187209"/>
    </source>
</evidence>
<dbReference type="EMBL" id="MPUH01000514">
    <property type="protein sequence ID" value="OMJ78578.1"/>
    <property type="molecule type" value="Genomic_DNA"/>
</dbReference>
<feature type="compositionally biased region" description="Basic and acidic residues" evidence="1">
    <location>
        <begin position="343"/>
        <end position="354"/>
    </location>
</feature>
<dbReference type="Proteomes" id="UP000187209">
    <property type="component" value="Unassembled WGS sequence"/>
</dbReference>
<organism evidence="2 3">
    <name type="scientific">Stentor coeruleus</name>
    <dbReference type="NCBI Taxonomy" id="5963"/>
    <lineage>
        <taxon>Eukaryota</taxon>
        <taxon>Sar</taxon>
        <taxon>Alveolata</taxon>
        <taxon>Ciliophora</taxon>
        <taxon>Postciliodesmatophora</taxon>
        <taxon>Heterotrichea</taxon>
        <taxon>Heterotrichida</taxon>
        <taxon>Stentoridae</taxon>
        <taxon>Stentor</taxon>
    </lineage>
</organism>
<comment type="caution">
    <text evidence="2">The sequence shown here is derived from an EMBL/GenBank/DDBJ whole genome shotgun (WGS) entry which is preliminary data.</text>
</comment>
<sequence>MLFESRTRKLPLPNKFYIDKSKTFQSPGRNVLHTQSLQNFYKHIPGLRKASSSPRYRSPTQNRLNESSSTVVLCPKCEKRSNETISQTYHQSPPKIRPSHHNIVCEDCSEGSFSKVFKVVCLNESEKYACGTQKIKIIESVGEIEEFSKFQVVGSGKSVQVHYQEVYPPPKQELTSLIPECKRENGVLGYSLKEEERKRVAIRRAEYANRVKGVAKTIITTIPADSDNFIKSEGRRHSNHENIYYENEENFNTQPNKISTLSSKKPCHLKKNSYQNSEEYQKDSLKASIEISKISVKHKIIAKLAGKNFSQLLDSGKPQNKNPENEKSRPKKPDLPINSEASIKSEESQRENRPEIANSPLNTIAESFKNNENNLDLDKNSAHSSSRNFEYQKQNEDILIKENKILYSETTEKNSIDFANIENPMSSRSESYKGKSPESYDMHFKSPDSPDIISKSQKNCKGSDKKIITPGSNREEIKFGSQEFFLCKDEESKNSEIQTPEKNISFEYREDEEESSENLEFSAEKIRLEDDVQENSDVLEKNLHENIDDEYYKTGLENPSKSLLFGLDQSKLLEVYIGSPKNNIEVYDLGLDKKKNSDTNIGRERLSSGILRKISESDEDRQATPDDLREDDQECNKILLDDDKCIKGNIEKEKFEEAEEKPSRAADGIDPEKINMLLLAFTDPQVIKGLKLLGGFADYLEQNGKDILDWKF</sequence>
<gene>
    <name evidence="2" type="ORF">SteCoe_21553</name>
</gene>
<evidence type="ECO:0000313" key="2">
    <source>
        <dbReference type="EMBL" id="OMJ78578.1"/>
    </source>
</evidence>